<dbReference type="AlphaFoldDB" id="A0A8K0NK51"/>
<dbReference type="NCBIfam" id="TIGR00879">
    <property type="entry name" value="SP"/>
    <property type="match status" value="1"/>
</dbReference>
<reference evidence="12" key="1">
    <citation type="submission" date="2020-04" db="EMBL/GenBank/DDBJ databases">
        <title>Analysis of mating type loci in Filobasidium floriforme.</title>
        <authorList>
            <person name="Nowrousian M."/>
        </authorList>
    </citation>
    <scope>NUCLEOTIDE SEQUENCE</scope>
    <source>
        <strain evidence="12">CBS 6242</strain>
    </source>
</reference>
<dbReference type="PANTHER" id="PTHR48022:SF77">
    <property type="entry name" value="MAJOR FACILITATOR SUPERFAMILY (MFS) PROFILE DOMAIN-CONTAINING PROTEIN"/>
    <property type="match status" value="1"/>
</dbReference>
<comment type="subcellular location">
    <subcellularLocation>
        <location evidence="1">Membrane</location>
        <topology evidence="1">Multi-pass membrane protein</topology>
    </subcellularLocation>
</comment>
<feature type="region of interest" description="Disordered" evidence="9">
    <location>
        <begin position="520"/>
        <end position="544"/>
    </location>
</feature>
<feature type="transmembrane region" description="Helical" evidence="10">
    <location>
        <begin position="421"/>
        <end position="444"/>
    </location>
</feature>
<feature type="transmembrane region" description="Helical" evidence="10">
    <location>
        <begin position="29"/>
        <end position="45"/>
    </location>
</feature>
<keyword evidence="5 10" id="KW-1133">Transmembrane helix</keyword>
<dbReference type="PRINTS" id="PR00171">
    <property type="entry name" value="SUGRTRNSPORT"/>
</dbReference>
<feature type="domain" description="Major facilitator superfamily (MFS) profile" evidence="11">
    <location>
        <begin position="32"/>
        <end position="478"/>
    </location>
</feature>
<dbReference type="Gene3D" id="1.20.1250.20">
    <property type="entry name" value="MFS general substrate transporter like domains"/>
    <property type="match status" value="1"/>
</dbReference>
<comment type="catalytic activity">
    <reaction evidence="7">
        <text>myo-inositol(out) + H(+)(out) = myo-inositol(in) + H(+)(in)</text>
        <dbReference type="Rhea" id="RHEA:60364"/>
        <dbReference type="ChEBI" id="CHEBI:15378"/>
        <dbReference type="ChEBI" id="CHEBI:17268"/>
    </reaction>
</comment>
<dbReference type="Pfam" id="PF00083">
    <property type="entry name" value="Sugar_tr"/>
    <property type="match status" value="1"/>
</dbReference>
<evidence type="ECO:0000256" key="9">
    <source>
        <dbReference type="SAM" id="MobiDB-lite"/>
    </source>
</evidence>
<comment type="similarity">
    <text evidence="2 8">Belongs to the major facilitator superfamily. Sugar transporter (TC 2.A.1.1) family.</text>
</comment>
<evidence type="ECO:0000256" key="4">
    <source>
        <dbReference type="ARBA" id="ARBA00022692"/>
    </source>
</evidence>
<evidence type="ECO:0000256" key="7">
    <source>
        <dbReference type="ARBA" id="ARBA00049119"/>
    </source>
</evidence>
<evidence type="ECO:0000313" key="12">
    <source>
        <dbReference type="EMBL" id="KAG7527453.1"/>
    </source>
</evidence>
<evidence type="ECO:0000256" key="5">
    <source>
        <dbReference type="ARBA" id="ARBA00022989"/>
    </source>
</evidence>
<dbReference type="InterPro" id="IPR005829">
    <property type="entry name" value="Sugar_transporter_CS"/>
</dbReference>
<evidence type="ECO:0000256" key="2">
    <source>
        <dbReference type="ARBA" id="ARBA00010992"/>
    </source>
</evidence>
<dbReference type="GO" id="GO:0005351">
    <property type="term" value="F:carbohydrate:proton symporter activity"/>
    <property type="evidence" value="ECO:0007669"/>
    <property type="project" value="TreeGrafter"/>
</dbReference>
<dbReference type="PROSITE" id="PS50850">
    <property type="entry name" value="MFS"/>
    <property type="match status" value="1"/>
</dbReference>
<evidence type="ECO:0000256" key="1">
    <source>
        <dbReference type="ARBA" id="ARBA00004141"/>
    </source>
</evidence>
<feature type="transmembrane region" description="Helical" evidence="10">
    <location>
        <begin position="79"/>
        <end position="102"/>
    </location>
</feature>
<feature type="transmembrane region" description="Helical" evidence="10">
    <location>
        <begin position="202"/>
        <end position="221"/>
    </location>
</feature>
<evidence type="ECO:0000259" key="11">
    <source>
        <dbReference type="PROSITE" id="PS50850"/>
    </source>
</evidence>
<comment type="caution">
    <text evidence="12">The sequence shown here is derived from an EMBL/GenBank/DDBJ whole genome shotgun (WGS) entry which is preliminary data.</text>
</comment>
<dbReference type="GO" id="GO:0016020">
    <property type="term" value="C:membrane"/>
    <property type="evidence" value="ECO:0007669"/>
    <property type="project" value="UniProtKB-SubCell"/>
</dbReference>
<feature type="transmembrane region" description="Helical" evidence="10">
    <location>
        <begin position="386"/>
        <end position="409"/>
    </location>
</feature>
<keyword evidence="6 10" id="KW-0472">Membrane</keyword>
<accession>A0A8K0NK51</accession>
<dbReference type="PROSITE" id="PS00217">
    <property type="entry name" value="SUGAR_TRANSPORT_2"/>
    <property type="match status" value="1"/>
</dbReference>
<name>A0A8K0NK51_9TREE</name>
<feature type="transmembrane region" description="Helical" evidence="10">
    <location>
        <begin position="134"/>
        <end position="157"/>
    </location>
</feature>
<evidence type="ECO:0000313" key="13">
    <source>
        <dbReference type="Proteomes" id="UP000812966"/>
    </source>
</evidence>
<dbReference type="PANTHER" id="PTHR48022">
    <property type="entry name" value="PLASTIDIC GLUCOSE TRANSPORTER 4"/>
    <property type="match status" value="1"/>
</dbReference>
<dbReference type="InterPro" id="IPR005828">
    <property type="entry name" value="MFS_sugar_transport-like"/>
</dbReference>
<feature type="transmembrane region" description="Helical" evidence="10">
    <location>
        <begin position="456"/>
        <end position="474"/>
    </location>
</feature>
<keyword evidence="4 10" id="KW-0812">Transmembrane</keyword>
<feature type="transmembrane region" description="Helical" evidence="10">
    <location>
        <begin position="169"/>
        <end position="190"/>
    </location>
</feature>
<sequence>MVAAIPNHTDDELVGLVSRPIWHKSNRRAIFFCFVFVLGAFLYGYDGTYFTGMLEMQRFKEDFGDYDATTGTYEIKSTYTAVFASIVQAGEFVGSLMASVLGDYLGRKGALWTAVLIVTIGCILQLILVGSVSLLIVGRLILGIGVGIVSNCVPMYLSEIPPAAIRGSIVSTWQLTLAIGQVIGACIAQGTKDYESTFSWRFPVAFNIVITLAIGIGLLFVPESPRWLTQKGKDDKAFRALEAINKNNEDLDAETELGILIAAREAEANNEGNRSRWKDLLFVPADRRRFICAFGILCCQQISGVQFIFSYATRFFTDIGQTNAFLYTIIVDIIEVVGVIMSLFIVNRFGRRPLLIGTGIFMTLTDIVIGAIGIERDRSAPMNTAIVAMIMLYVWAFNLAWGPLAWACATELSHGKNKTKIMSVGTAGFWICAWAVTFTLPYLFDEDQANLGPMVGWIYAGGGLISVLFVYFCIPETLGRSLEEISVMMDLGVPTRSWTTYRVGNVEQNFGDDEFRSAAKRGKMNRGQSYHVENPTQGKEEKDA</sequence>
<dbReference type="SUPFAM" id="SSF103473">
    <property type="entry name" value="MFS general substrate transporter"/>
    <property type="match status" value="1"/>
</dbReference>
<evidence type="ECO:0000256" key="6">
    <source>
        <dbReference type="ARBA" id="ARBA00023136"/>
    </source>
</evidence>
<keyword evidence="13" id="KW-1185">Reference proteome</keyword>
<feature type="transmembrane region" description="Helical" evidence="10">
    <location>
        <begin position="109"/>
        <end position="128"/>
    </location>
</feature>
<dbReference type="EMBL" id="JABELV010000286">
    <property type="protein sequence ID" value="KAG7527453.1"/>
    <property type="molecule type" value="Genomic_DNA"/>
</dbReference>
<dbReference type="InterPro" id="IPR036259">
    <property type="entry name" value="MFS_trans_sf"/>
</dbReference>
<dbReference type="InterPro" id="IPR003663">
    <property type="entry name" value="Sugar/inositol_transpt"/>
</dbReference>
<dbReference type="FunFam" id="1.20.1250.20:FF:000078">
    <property type="entry name" value="MFS maltose transporter, putative"/>
    <property type="match status" value="1"/>
</dbReference>
<proteinExistence type="inferred from homology"/>
<organism evidence="12 13">
    <name type="scientific">Filobasidium floriforme</name>
    <dbReference type="NCBI Taxonomy" id="5210"/>
    <lineage>
        <taxon>Eukaryota</taxon>
        <taxon>Fungi</taxon>
        <taxon>Dikarya</taxon>
        <taxon>Basidiomycota</taxon>
        <taxon>Agaricomycotina</taxon>
        <taxon>Tremellomycetes</taxon>
        <taxon>Filobasidiales</taxon>
        <taxon>Filobasidiaceae</taxon>
        <taxon>Filobasidium</taxon>
    </lineage>
</organism>
<feature type="transmembrane region" description="Helical" evidence="10">
    <location>
        <begin position="353"/>
        <end position="374"/>
    </location>
</feature>
<dbReference type="OrthoDB" id="6612291at2759"/>
<keyword evidence="3 8" id="KW-0813">Transport</keyword>
<feature type="transmembrane region" description="Helical" evidence="10">
    <location>
        <begin position="290"/>
        <end position="312"/>
    </location>
</feature>
<dbReference type="InterPro" id="IPR020846">
    <property type="entry name" value="MFS_dom"/>
</dbReference>
<evidence type="ECO:0000256" key="10">
    <source>
        <dbReference type="SAM" id="Phobius"/>
    </source>
</evidence>
<dbReference type="InterPro" id="IPR050360">
    <property type="entry name" value="MFS_Sugar_Transporters"/>
</dbReference>
<evidence type="ECO:0000256" key="8">
    <source>
        <dbReference type="RuleBase" id="RU003346"/>
    </source>
</evidence>
<protein>
    <recommendedName>
        <fullName evidence="11">Major facilitator superfamily (MFS) profile domain-containing protein</fullName>
    </recommendedName>
</protein>
<dbReference type="Proteomes" id="UP000812966">
    <property type="component" value="Unassembled WGS sequence"/>
</dbReference>
<evidence type="ECO:0000256" key="3">
    <source>
        <dbReference type="ARBA" id="ARBA00022448"/>
    </source>
</evidence>
<gene>
    <name evidence="12" type="ORF">FFLO_06922</name>
</gene>
<feature type="transmembrane region" description="Helical" evidence="10">
    <location>
        <begin position="324"/>
        <end position="346"/>
    </location>
</feature>